<dbReference type="GO" id="GO:0000976">
    <property type="term" value="F:transcription cis-regulatory region binding"/>
    <property type="evidence" value="ECO:0007669"/>
    <property type="project" value="TreeGrafter"/>
</dbReference>
<dbReference type="InterPro" id="IPR001789">
    <property type="entry name" value="Sig_transdc_resp-reg_receiver"/>
</dbReference>
<evidence type="ECO:0000256" key="3">
    <source>
        <dbReference type="ARBA" id="ARBA00023015"/>
    </source>
</evidence>
<dbReference type="SMART" id="SM00448">
    <property type="entry name" value="REC"/>
    <property type="match status" value="1"/>
</dbReference>
<dbReference type="PANTHER" id="PTHR48111">
    <property type="entry name" value="REGULATOR OF RPOS"/>
    <property type="match status" value="1"/>
</dbReference>
<keyword evidence="3" id="KW-0805">Transcription regulation</keyword>
<evidence type="ECO:0000256" key="2">
    <source>
        <dbReference type="ARBA" id="ARBA00023012"/>
    </source>
</evidence>
<dbReference type="GO" id="GO:0000156">
    <property type="term" value="F:phosphorelay response regulator activity"/>
    <property type="evidence" value="ECO:0007669"/>
    <property type="project" value="TreeGrafter"/>
</dbReference>
<proteinExistence type="predicted"/>
<sequence>MIAVQEGTTTRGEVPPHILLMEDETNVAKGLQMILAEEGYDVDWAMTGRSALEKFGQKAFDLLVADLKLPDMNGMDVIRQVKGRRPETEVVVITGYSSVQSAVEAMKIGARDYLPKPFTEEEFRKVVNEALKERLEAFTKGRLETVESHAAKLIERREVMRVLNRTADDKGFWRDLMELGVEALAQYDLSAEAKTAILTGDLRWIHEHIGELTQKQLLFLYKRMEMEVW</sequence>
<dbReference type="OrthoDB" id="5417155at2"/>
<protein>
    <submittedName>
        <fullName evidence="8">Response regulator receiver and ANTAR domain protein</fullName>
    </submittedName>
</protein>
<dbReference type="Proteomes" id="UP000184076">
    <property type="component" value="Unassembled WGS sequence"/>
</dbReference>
<dbReference type="SUPFAM" id="SSF52172">
    <property type="entry name" value="CheY-like"/>
    <property type="match status" value="1"/>
</dbReference>
<accession>A0A1M5I548</accession>
<keyword evidence="4" id="KW-0238">DNA-binding</keyword>
<reference evidence="9" key="1">
    <citation type="submission" date="2016-11" db="EMBL/GenBank/DDBJ databases">
        <authorList>
            <person name="Varghese N."/>
            <person name="Submissions S."/>
        </authorList>
    </citation>
    <scope>NUCLEOTIDE SEQUENCE [LARGE SCALE GENOMIC DNA]</scope>
    <source>
        <strain evidence="9">DSM 9756</strain>
    </source>
</reference>
<dbReference type="PROSITE" id="PS50110">
    <property type="entry name" value="RESPONSE_REGULATORY"/>
    <property type="match status" value="1"/>
</dbReference>
<name>A0A1M5I548_9BACT</name>
<dbReference type="Pfam" id="PF00072">
    <property type="entry name" value="Response_reg"/>
    <property type="match status" value="1"/>
</dbReference>
<keyword evidence="5" id="KW-0804">Transcription</keyword>
<dbReference type="RefSeq" id="WP_073041831.1">
    <property type="nucleotide sequence ID" value="NZ_FQVB01000052.1"/>
</dbReference>
<dbReference type="AlphaFoldDB" id="A0A1M5I548"/>
<feature type="domain" description="Response regulatory" evidence="7">
    <location>
        <begin position="17"/>
        <end position="131"/>
    </location>
</feature>
<evidence type="ECO:0000256" key="5">
    <source>
        <dbReference type="ARBA" id="ARBA00023163"/>
    </source>
</evidence>
<evidence type="ECO:0000259" key="7">
    <source>
        <dbReference type="PROSITE" id="PS50110"/>
    </source>
</evidence>
<feature type="modified residue" description="4-aspartylphosphate" evidence="6">
    <location>
        <position position="66"/>
    </location>
</feature>
<dbReference type="PANTHER" id="PTHR48111:SF1">
    <property type="entry name" value="TWO-COMPONENT RESPONSE REGULATOR ORR33"/>
    <property type="match status" value="1"/>
</dbReference>
<dbReference type="InterPro" id="IPR039420">
    <property type="entry name" value="WalR-like"/>
</dbReference>
<dbReference type="InterPro" id="IPR011006">
    <property type="entry name" value="CheY-like_superfamily"/>
</dbReference>
<dbReference type="GO" id="GO:0006355">
    <property type="term" value="P:regulation of DNA-templated transcription"/>
    <property type="evidence" value="ECO:0007669"/>
    <property type="project" value="TreeGrafter"/>
</dbReference>
<evidence type="ECO:0000256" key="4">
    <source>
        <dbReference type="ARBA" id="ARBA00023125"/>
    </source>
</evidence>
<organism evidence="8 9">
    <name type="scientific">Desulfacinum infernum DSM 9756</name>
    <dbReference type="NCBI Taxonomy" id="1121391"/>
    <lineage>
        <taxon>Bacteria</taxon>
        <taxon>Pseudomonadati</taxon>
        <taxon>Thermodesulfobacteriota</taxon>
        <taxon>Syntrophobacteria</taxon>
        <taxon>Syntrophobacterales</taxon>
        <taxon>Syntrophobacteraceae</taxon>
        <taxon>Desulfacinum</taxon>
    </lineage>
</organism>
<gene>
    <name evidence="8" type="ORF">SAMN02745206_03511</name>
</gene>
<keyword evidence="9" id="KW-1185">Reference proteome</keyword>
<dbReference type="Gene3D" id="3.40.50.2300">
    <property type="match status" value="1"/>
</dbReference>
<dbReference type="GO" id="GO:0005829">
    <property type="term" value="C:cytosol"/>
    <property type="evidence" value="ECO:0007669"/>
    <property type="project" value="TreeGrafter"/>
</dbReference>
<keyword evidence="1 6" id="KW-0597">Phosphoprotein</keyword>
<evidence type="ECO:0000256" key="6">
    <source>
        <dbReference type="PROSITE-ProRule" id="PRU00169"/>
    </source>
</evidence>
<dbReference type="STRING" id="1121391.SAMN02745206_03511"/>
<evidence type="ECO:0000313" key="8">
    <source>
        <dbReference type="EMBL" id="SHG23395.1"/>
    </source>
</evidence>
<dbReference type="GO" id="GO:0032993">
    <property type="term" value="C:protein-DNA complex"/>
    <property type="evidence" value="ECO:0007669"/>
    <property type="project" value="TreeGrafter"/>
</dbReference>
<dbReference type="EMBL" id="FQVB01000052">
    <property type="protein sequence ID" value="SHG23395.1"/>
    <property type="molecule type" value="Genomic_DNA"/>
</dbReference>
<evidence type="ECO:0000313" key="9">
    <source>
        <dbReference type="Proteomes" id="UP000184076"/>
    </source>
</evidence>
<evidence type="ECO:0000256" key="1">
    <source>
        <dbReference type="ARBA" id="ARBA00022553"/>
    </source>
</evidence>
<keyword evidence="2" id="KW-0902">Two-component regulatory system</keyword>